<feature type="transmembrane region" description="Helical" evidence="6">
    <location>
        <begin position="145"/>
        <end position="164"/>
    </location>
</feature>
<dbReference type="Proteomes" id="UP000235406">
    <property type="component" value="Unassembled WGS sequence"/>
</dbReference>
<evidence type="ECO:0000313" key="7">
    <source>
        <dbReference type="EMBL" id="PMM74751.1"/>
    </source>
</evidence>
<evidence type="ECO:0000256" key="3">
    <source>
        <dbReference type="ARBA" id="ARBA00022692"/>
    </source>
</evidence>
<dbReference type="RefSeq" id="WP_102434270.1">
    <property type="nucleotide sequence ID" value="NZ_CAWNVI010000050.1"/>
</dbReference>
<gene>
    <name evidence="7" type="ORF">BCT49_23540</name>
</gene>
<feature type="transmembrane region" description="Helical" evidence="6">
    <location>
        <begin position="113"/>
        <end position="133"/>
    </location>
</feature>
<keyword evidence="2" id="KW-1003">Cell membrane</keyword>
<feature type="transmembrane region" description="Helical" evidence="6">
    <location>
        <begin position="211"/>
        <end position="232"/>
    </location>
</feature>
<evidence type="ECO:0000256" key="6">
    <source>
        <dbReference type="SAM" id="Phobius"/>
    </source>
</evidence>
<feature type="transmembrane region" description="Helical" evidence="6">
    <location>
        <begin position="439"/>
        <end position="461"/>
    </location>
</feature>
<dbReference type="InterPro" id="IPR050833">
    <property type="entry name" value="Poly_Biosynth_Transport"/>
</dbReference>
<feature type="transmembrane region" description="Helical" evidence="6">
    <location>
        <begin position="40"/>
        <end position="63"/>
    </location>
</feature>
<feature type="transmembrane region" description="Helical" evidence="6">
    <location>
        <begin position="377"/>
        <end position="398"/>
    </location>
</feature>
<dbReference type="OrthoDB" id="9815248at2"/>
<feature type="transmembrane region" description="Helical" evidence="6">
    <location>
        <begin position="315"/>
        <end position="333"/>
    </location>
</feature>
<organism evidence="7 8">
    <name type="scientific">Vibrio lentus</name>
    <dbReference type="NCBI Taxonomy" id="136468"/>
    <lineage>
        <taxon>Bacteria</taxon>
        <taxon>Pseudomonadati</taxon>
        <taxon>Pseudomonadota</taxon>
        <taxon>Gammaproteobacteria</taxon>
        <taxon>Vibrionales</taxon>
        <taxon>Vibrionaceae</taxon>
        <taxon>Vibrio</taxon>
    </lineage>
</organism>
<comment type="caution">
    <text evidence="7">The sequence shown here is derived from an EMBL/GenBank/DDBJ whole genome shotgun (WGS) entry which is preliminary data.</text>
</comment>
<feature type="transmembrane region" description="Helical" evidence="6">
    <location>
        <begin position="354"/>
        <end position="371"/>
    </location>
</feature>
<dbReference type="AlphaFoldDB" id="A0A2N7KG46"/>
<evidence type="ECO:0000313" key="8">
    <source>
        <dbReference type="Proteomes" id="UP000235406"/>
    </source>
</evidence>
<feature type="transmembrane region" description="Helical" evidence="6">
    <location>
        <begin position="7"/>
        <end position="28"/>
    </location>
</feature>
<name>A0A2N7KG46_9VIBR</name>
<feature type="transmembrane region" description="Helical" evidence="6">
    <location>
        <begin position="84"/>
        <end position="107"/>
    </location>
</feature>
<evidence type="ECO:0000256" key="2">
    <source>
        <dbReference type="ARBA" id="ARBA00022475"/>
    </source>
</evidence>
<feature type="transmembrane region" description="Helical" evidence="6">
    <location>
        <begin position="170"/>
        <end position="191"/>
    </location>
</feature>
<keyword evidence="5 6" id="KW-0472">Membrane</keyword>
<dbReference type="PANTHER" id="PTHR30250">
    <property type="entry name" value="PST FAMILY PREDICTED COLANIC ACID TRANSPORTER"/>
    <property type="match status" value="1"/>
</dbReference>
<accession>A0A2N7KG46</accession>
<evidence type="ECO:0000256" key="4">
    <source>
        <dbReference type="ARBA" id="ARBA00022989"/>
    </source>
</evidence>
<protein>
    <submittedName>
        <fullName evidence="7">Lipopolysaccharide biosynthesis protein</fullName>
    </submittedName>
</protein>
<comment type="subcellular location">
    <subcellularLocation>
        <location evidence="1">Cell membrane</location>
        <topology evidence="1">Multi-pass membrane protein</topology>
    </subcellularLocation>
</comment>
<proteinExistence type="predicted"/>
<dbReference type="GO" id="GO:0005886">
    <property type="term" value="C:plasma membrane"/>
    <property type="evidence" value="ECO:0007669"/>
    <property type="project" value="UniProtKB-SubCell"/>
</dbReference>
<feature type="transmembrane region" description="Helical" evidence="6">
    <location>
        <begin position="244"/>
        <end position="267"/>
    </location>
</feature>
<dbReference type="Pfam" id="PF13440">
    <property type="entry name" value="Polysacc_synt_3"/>
    <property type="match status" value="1"/>
</dbReference>
<feature type="transmembrane region" description="Helical" evidence="6">
    <location>
        <begin position="410"/>
        <end position="433"/>
    </location>
</feature>
<dbReference type="EMBL" id="MCZK01000050">
    <property type="protein sequence ID" value="PMM74751.1"/>
    <property type="molecule type" value="Genomic_DNA"/>
</dbReference>
<dbReference type="PANTHER" id="PTHR30250:SF11">
    <property type="entry name" value="O-ANTIGEN TRANSPORTER-RELATED"/>
    <property type="match status" value="1"/>
</dbReference>
<reference evidence="8" key="1">
    <citation type="submission" date="2016-07" db="EMBL/GenBank/DDBJ databases">
        <title>Nontailed viruses are major unrecognized killers of bacteria in the ocean.</title>
        <authorList>
            <person name="Kauffman K."/>
            <person name="Hussain F."/>
            <person name="Yang J."/>
            <person name="Arevalo P."/>
            <person name="Brown J."/>
            <person name="Cutler M."/>
            <person name="Kelly L."/>
            <person name="Polz M.F."/>
        </authorList>
    </citation>
    <scope>NUCLEOTIDE SEQUENCE [LARGE SCALE GENOMIC DNA]</scope>
    <source>
        <strain evidence="8">10N.261.46.F8</strain>
    </source>
</reference>
<keyword evidence="4 6" id="KW-1133">Transmembrane helix</keyword>
<evidence type="ECO:0000256" key="1">
    <source>
        <dbReference type="ARBA" id="ARBA00004651"/>
    </source>
</evidence>
<sequence>MGSLKQSAYYAIGIVMMKGISLVMIPYITHKMTLAEYGSLEAIVLLADIGTILFSFGIVDAMYRYVGVAEGDEKKKLVSNCFTLSVLVCVLGGALIALSMPLLIFMLPVEFQAYQILLLLIPVMLDGAISIPLTLMRMNALAKRFCLLNVLKAGVQATMTFALLEAGYGIDGVLISAAVSSVLLMVCLVRYQWQEMGTFGCFKYSAKILKFGVPALMGGASMYMITGLDRWVMASFVGVEELAIYAVSGKFALLLGLLLQPYALWWFPNRVAMLQQPDGSKKCADSALVGVNFAIVLGALMILTVPGFISLILPSSYHYAGTLVVALLAISVIKNAGDYLNLGCFSGDSSQSQMWVQGGCAILAAIGYFTVTPIFGVGGVIFVLCGTYTLRLLLLYFVSQSMEYLPYQHSKWVTAVSIAVVAIACDRFLGLALANVHDFVLGICVALITLVAFIKYSVIVIPQTLLDKLTLGKHSHVS</sequence>
<evidence type="ECO:0000256" key="5">
    <source>
        <dbReference type="ARBA" id="ARBA00023136"/>
    </source>
</evidence>
<feature type="transmembrane region" description="Helical" evidence="6">
    <location>
        <begin position="287"/>
        <end position="309"/>
    </location>
</feature>
<keyword evidence="3 6" id="KW-0812">Transmembrane</keyword>